<keyword evidence="1 12" id="KW-0240">DNA-directed RNA polymerase</keyword>
<keyword evidence="6 12" id="KW-0479">Metal-binding</keyword>
<dbReference type="PIRSF" id="PIRSF002811">
    <property type="entry name" value="DnaG"/>
    <property type="match status" value="1"/>
</dbReference>
<dbReference type="PROSITE" id="PS50880">
    <property type="entry name" value="TOPRIM"/>
    <property type="match status" value="1"/>
</dbReference>
<dbReference type="InterPro" id="IPR037068">
    <property type="entry name" value="DNA_primase_core_N_sf"/>
</dbReference>
<dbReference type="Pfam" id="PF08275">
    <property type="entry name" value="DNAG_N"/>
    <property type="match status" value="1"/>
</dbReference>
<dbReference type="Gene3D" id="3.90.980.10">
    <property type="entry name" value="DNA primase, catalytic core, N-terminal domain"/>
    <property type="match status" value="1"/>
</dbReference>
<dbReference type="PANTHER" id="PTHR30313">
    <property type="entry name" value="DNA PRIMASE"/>
    <property type="match status" value="1"/>
</dbReference>
<dbReference type="CDD" id="cd03364">
    <property type="entry name" value="TOPRIM_DnaG_primases"/>
    <property type="match status" value="1"/>
</dbReference>
<comment type="cofactor">
    <cofactor evidence="12 13 14">
        <name>Zn(2+)</name>
        <dbReference type="ChEBI" id="CHEBI:29105"/>
    </cofactor>
    <text evidence="12 13 14">Binds 1 zinc ion per monomer.</text>
</comment>
<dbReference type="GO" id="GO:0006269">
    <property type="term" value="P:DNA replication, synthesis of primer"/>
    <property type="evidence" value="ECO:0007669"/>
    <property type="project" value="UniProtKB-UniRule"/>
</dbReference>
<evidence type="ECO:0000256" key="10">
    <source>
        <dbReference type="ARBA" id="ARBA00023125"/>
    </source>
</evidence>
<comment type="function">
    <text evidence="12 13">RNA polymerase that catalyzes the synthesis of short RNA molecules used as primers for DNA polymerase during DNA replication.</text>
</comment>
<comment type="catalytic activity">
    <reaction evidence="12">
        <text>ssDNA + n NTP = ssDNA/pppN(pN)n-1 hybrid + (n-1) diphosphate.</text>
        <dbReference type="EC" id="2.7.7.101"/>
    </reaction>
</comment>
<dbReference type="SUPFAM" id="SSF56731">
    <property type="entry name" value="DNA primase core"/>
    <property type="match status" value="1"/>
</dbReference>
<feature type="domain" description="Toprim" evidence="16">
    <location>
        <begin position="259"/>
        <end position="340"/>
    </location>
</feature>
<dbReference type="InterPro" id="IPR006171">
    <property type="entry name" value="TOPRIM_dom"/>
</dbReference>
<dbReference type="SMART" id="SM00493">
    <property type="entry name" value="TOPRIM"/>
    <property type="match status" value="1"/>
</dbReference>
<dbReference type="InterPro" id="IPR034151">
    <property type="entry name" value="TOPRIM_DnaG_bac"/>
</dbReference>
<dbReference type="Proteomes" id="UP000622860">
    <property type="component" value="Unassembled WGS sequence"/>
</dbReference>
<sequence>MSSQIPEEVIEEVRKANDIVDVIGEYVQLKKQGRNYFGLCPFHGEKTPSFSVTQEKQIFHCFGCGKGGNVVTFLMEMESFSFYEALSLLADRSGIKLPETGVRNESSLSKEHQDVLSAYEWLTKLYHHLLRFTKDGKEGYSYFKERGISEETIDAFQLGFASNTKDFTAEFLQKKGFHQQVLIKSGLLTLHEDNSVSDRFRGRVIFPIRNHLGKTIAFGGRTITEQEPKYLNSSESKLFQKNKILYNFDLAKKHIRKSSEAVLFEGYMDVISAYQAGVKNVIATLGTALTENQAKLLRRYVDTIVLCYDSDKAGIEATYKAANILRKVGCQVKIARMDEGMDPDEYIEAYGGDAFQNKVIKASGTYMSFYMRYLKKDYNLNLEGDRIEYVENVLKELAMIDSSVEREYYLKELSNEYNLSMDTLTEEIHKYRQNMGVHKDKREKKRYTNSAIKFNQSTKLLPAFQNAEKQLIAYMLKDRSITDKVQEEIGGAFNVDEHKIIATYLYAFYEEGHSADVSLFIERLTDEKIKQSVTKIAMSPVFENISDKEINDYIRIIRAENSDVANIKTLKHQQKAAEQQNDPLKAAQLAMQIIELQKQLKNTN</sequence>
<evidence type="ECO:0000256" key="9">
    <source>
        <dbReference type="ARBA" id="ARBA00022842"/>
    </source>
</evidence>
<evidence type="ECO:0000256" key="3">
    <source>
        <dbReference type="ARBA" id="ARBA00022679"/>
    </source>
</evidence>
<dbReference type="Pfam" id="PF01807">
    <property type="entry name" value="Zn_ribbon_DnaG"/>
    <property type="match status" value="1"/>
</dbReference>
<dbReference type="InterPro" id="IPR036185">
    <property type="entry name" value="DNA_heli_DnaB-like_N_sf"/>
</dbReference>
<keyword evidence="3 12" id="KW-0808">Transferase</keyword>
<dbReference type="FunFam" id="3.90.580.10:FF:000001">
    <property type="entry name" value="DNA primase"/>
    <property type="match status" value="1"/>
</dbReference>
<dbReference type="PANTHER" id="PTHR30313:SF2">
    <property type="entry name" value="DNA PRIMASE"/>
    <property type="match status" value="1"/>
</dbReference>
<dbReference type="InterPro" id="IPR030846">
    <property type="entry name" value="DnaG_bac"/>
</dbReference>
<evidence type="ECO:0000256" key="7">
    <source>
        <dbReference type="ARBA" id="ARBA00022771"/>
    </source>
</evidence>
<keyword evidence="8 12" id="KW-0862">Zinc</keyword>
<evidence type="ECO:0000313" key="17">
    <source>
        <dbReference type="EMBL" id="GGG63456.1"/>
    </source>
</evidence>
<dbReference type="GO" id="GO:0003677">
    <property type="term" value="F:DNA binding"/>
    <property type="evidence" value="ECO:0007669"/>
    <property type="project" value="UniProtKB-KW"/>
</dbReference>
<dbReference type="Pfam" id="PF00772">
    <property type="entry name" value="DnaB"/>
    <property type="match status" value="1"/>
</dbReference>
<comment type="caution">
    <text evidence="17">The sequence shown here is derived from an EMBL/GenBank/DDBJ whole genome shotgun (WGS) entry which is preliminary data.</text>
</comment>
<dbReference type="Pfam" id="PF13155">
    <property type="entry name" value="Toprim_2"/>
    <property type="match status" value="1"/>
</dbReference>
<dbReference type="Gene3D" id="3.40.1360.10">
    <property type="match status" value="1"/>
</dbReference>
<reference evidence="17" key="2">
    <citation type="submission" date="2020-09" db="EMBL/GenBank/DDBJ databases">
        <authorList>
            <person name="Sun Q."/>
            <person name="Zhou Y."/>
        </authorList>
    </citation>
    <scope>NUCLEOTIDE SEQUENCE</scope>
    <source>
        <strain evidence="17">CGMCC 1.12754</strain>
    </source>
</reference>
<evidence type="ECO:0000256" key="12">
    <source>
        <dbReference type="HAMAP-Rule" id="MF_00974"/>
    </source>
</evidence>
<dbReference type="GO" id="GO:0000428">
    <property type="term" value="C:DNA-directed RNA polymerase complex"/>
    <property type="evidence" value="ECO:0007669"/>
    <property type="project" value="UniProtKB-KW"/>
</dbReference>
<keyword evidence="11 12" id="KW-0804">Transcription</keyword>
<dbReference type="SMART" id="SM00400">
    <property type="entry name" value="ZnF_CHCC"/>
    <property type="match status" value="1"/>
</dbReference>
<evidence type="ECO:0000256" key="5">
    <source>
        <dbReference type="ARBA" id="ARBA00022705"/>
    </source>
</evidence>
<dbReference type="GO" id="GO:0005737">
    <property type="term" value="C:cytoplasm"/>
    <property type="evidence" value="ECO:0007669"/>
    <property type="project" value="TreeGrafter"/>
</dbReference>
<feature type="coiled-coil region" evidence="15">
    <location>
        <begin position="414"/>
        <end position="441"/>
    </location>
</feature>
<dbReference type="GO" id="GO:0003678">
    <property type="term" value="F:DNA helicase activity"/>
    <property type="evidence" value="ECO:0007669"/>
    <property type="project" value="InterPro"/>
</dbReference>
<evidence type="ECO:0000256" key="14">
    <source>
        <dbReference type="PIRSR" id="PIRSR002811-1"/>
    </source>
</evidence>
<dbReference type="AlphaFoldDB" id="A0A917LXD5"/>
<feature type="zinc finger region" description="CHC2-type" evidence="12 14">
    <location>
        <begin position="40"/>
        <end position="64"/>
    </location>
</feature>
<accession>A0A917LXD5</accession>
<evidence type="ECO:0000256" key="2">
    <source>
        <dbReference type="ARBA" id="ARBA00022515"/>
    </source>
</evidence>
<dbReference type="InterPro" id="IPR006295">
    <property type="entry name" value="DNA_primase_DnaG"/>
</dbReference>
<keyword evidence="10 12" id="KW-0238">DNA-binding</keyword>
<dbReference type="InterPro" id="IPR002694">
    <property type="entry name" value="Znf_CHC2"/>
</dbReference>
<keyword evidence="4 12" id="KW-0548">Nucleotidyltransferase</keyword>
<dbReference type="SUPFAM" id="SSF48024">
    <property type="entry name" value="N-terminal domain of DnaB helicase"/>
    <property type="match status" value="1"/>
</dbReference>
<gene>
    <name evidence="12 17" type="primary">dnaG</name>
    <name evidence="17" type="ORF">GCM10011398_03620</name>
</gene>
<dbReference type="Pfam" id="PF10410">
    <property type="entry name" value="DnaB_bind"/>
    <property type="match status" value="1"/>
</dbReference>
<dbReference type="EMBL" id="BMFR01000001">
    <property type="protein sequence ID" value="GGG63456.1"/>
    <property type="molecule type" value="Genomic_DNA"/>
</dbReference>
<dbReference type="Gene3D" id="6.10.140.360">
    <property type="match status" value="1"/>
</dbReference>
<keyword evidence="7 12" id="KW-0863">Zinc-finger</keyword>
<dbReference type="InterPro" id="IPR036977">
    <property type="entry name" value="DNA_primase_Znf_CHC2"/>
</dbReference>
<dbReference type="InterPro" id="IPR019475">
    <property type="entry name" value="DNA_primase_DnaB-bd"/>
</dbReference>
<dbReference type="EC" id="2.7.7.101" evidence="12"/>
<dbReference type="Gene3D" id="1.10.860.10">
    <property type="entry name" value="DNAb Helicase, Chain A"/>
    <property type="match status" value="1"/>
</dbReference>
<evidence type="ECO:0000256" key="11">
    <source>
        <dbReference type="ARBA" id="ARBA00023163"/>
    </source>
</evidence>
<comment type="subunit">
    <text evidence="12">Monomer. Interacts with DnaB.</text>
</comment>
<evidence type="ECO:0000256" key="13">
    <source>
        <dbReference type="PIRNR" id="PIRNR002811"/>
    </source>
</evidence>
<dbReference type="GO" id="GO:0003899">
    <property type="term" value="F:DNA-directed RNA polymerase activity"/>
    <property type="evidence" value="ECO:0007669"/>
    <property type="project" value="UniProtKB-UniRule"/>
</dbReference>
<dbReference type="Gene3D" id="3.90.580.10">
    <property type="entry name" value="Zinc finger, CHC2-type domain"/>
    <property type="match status" value="1"/>
</dbReference>
<dbReference type="InterPro" id="IPR013264">
    <property type="entry name" value="DNAG_N"/>
</dbReference>
<dbReference type="RefSeq" id="WP_188453633.1">
    <property type="nucleotide sequence ID" value="NZ_BMFR01000001.1"/>
</dbReference>
<keyword evidence="18" id="KW-1185">Reference proteome</keyword>
<organism evidence="17 18">
    <name type="scientific">Virgibacillus oceani</name>
    <dbReference type="NCBI Taxonomy" id="1479511"/>
    <lineage>
        <taxon>Bacteria</taxon>
        <taxon>Bacillati</taxon>
        <taxon>Bacillota</taxon>
        <taxon>Bacilli</taxon>
        <taxon>Bacillales</taxon>
        <taxon>Bacillaceae</taxon>
        <taxon>Virgibacillus</taxon>
    </lineage>
</organism>
<comment type="similarity">
    <text evidence="12 13">Belongs to the DnaG primase family.</text>
</comment>
<keyword evidence="9" id="KW-0460">Magnesium</keyword>
<comment type="domain">
    <text evidence="12">Contains an N-terminal zinc-binding domain, a central core domain that contains the primase activity, and a C-terminal DnaB-binding domain.</text>
</comment>
<name>A0A917LXD5_9BACI</name>
<keyword evidence="2 12" id="KW-0639">Primosome</keyword>
<evidence type="ECO:0000256" key="4">
    <source>
        <dbReference type="ARBA" id="ARBA00022695"/>
    </source>
</evidence>
<evidence type="ECO:0000313" key="18">
    <source>
        <dbReference type="Proteomes" id="UP000622860"/>
    </source>
</evidence>
<evidence type="ECO:0000256" key="6">
    <source>
        <dbReference type="ARBA" id="ARBA00022723"/>
    </source>
</evidence>
<evidence type="ECO:0000256" key="8">
    <source>
        <dbReference type="ARBA" id="ARBA00022833"/>
    </source>
</evidence>
<evidence type="ECO:0000256" key="1">
    <source>
        <dbReference type="ARBA" id="ARBA00022478"/>
    </source>
</evidence>
<dbReference type="GO" id="GO:0008270">
    <property type="term" value="F:zinc ion binding"/>
    <property type="evidence" value="ECO:0007669"/>
    <property type="project" value="UniProtKB-UniRule"/>
</dbReference>
<dbReference type="GO" id="GO:1990077">
    <property type="term" value="C:primosome complex"/>
    <property type="evidence" value="ECO:0007669"/>
    <property type="project" value="UniProtKB-KW"/>
</dbReference>
<dbReference type="InterPro" id="IPR007693">
    <property type="entry name" value="DNA_helicase_DnaB-like_N"/>
</dbReference>
<evidence type="ECO:0000259" key="16">
    <source>
        <dbReference type="PROSITE" id="PS50880"/>
    </source>
</evidence>
<dbReference type="NCBIfam" id="TIGR01391">
    <property type="entry name" value="dnaG"/>
    <property type="match status" value="1"/>
</dbReference>
<keyword evidence="15" id="KW-0175">Coiled coil</keyword>
<evidence type="ECO:0000256" key="15">
    <source>
        <dbReference type="SAM" id="Coils"/>
    </source>
</evidence>
<dbReference type="HAMAP" id="MF_00974">
    <property type="entry name" value="DNA_primase_DnaG"/>
    <property type="match status" value="1"/>
</dbReference>
<keyword evidence="5 12" id="KW-0235">DNA replication</keyword>
<reference evidence="17" key="1">
    <citation type="journal article" date="2014" name="Int. J. Syst. Evol. Microbiol.">
        <title>Complete genome sequence of Corynebacterium casei LMG S-19264T (=DSM 44701T), isolated from a smear-ripened cheese.</title>
        <authorList>
            <consortium name="US DOE Joint Genome Institute (JGI-PGF)"/>
            <person name="Walter F."/>
            <person name="Albersmeier A."/>
            <person name="Kalinowski J."/>
            <person name="Ruckert C."/>
        </authorList>
    </citation>
    <scope>NUCLEOTIDE SEQUENCE</scope>
    <source>
        <strain evidence="17">CGMCC 1.12754</strain>
    </source>
</reference>
<dbReference type="InterPro" id="IPR016136">
    <property type="entry name" value="DNA_helicase_N/primase_C"/>
</dbReference>
<dbReference type="GO" id="GO:0005524">
    <property type="term" value="F:ATP binding"/>
    <property type="evidence" value="ECO:0007669"/>
    <property type="project" value="InterPro"/>
</dbReference>
<proteinExistence type="inferred from homology"/>
<protein>
    <recommendedName>
        <fullName evidence="12 13">DNA primase</fullName>
        <ecNumber evidence="12">2.7.7.101</ecNumber>
    </recommendedName>
</protein>
<dbReference type="SUPFAM" id="SSF57783">
    <property type="entry name" value="Zinc beta-ribbon"/>
    <property type="match status" value="1"/>
</dbReference>
<dbReference type="InterPro" id="IPR050219">
    <property type="entry name" value="DnaG_primase"/>
</dbReference>